<dbReference type="Proteomes" id="UP000265515">
    <property type="component" value="Unassembled WGS sequence"/>
</dbReference>
<feature type="domain" description="CCHC-type" evidence="4">
    <location>
        <begin position="19"/>
        <end position="33"/>
    </location>
</feature>
<dbReference type="STRING" id="69332.A0A388M8Y5"/>
<proteinExistence type="predicted"/>
<keyword evidence="1" id="KW-0862">Zinc</keyword>
<dbReference type="SUPFAM" id="SSF57756">
    <property type="entry name" value="Retrovirus zinc finger-like domains"/>
    <property type="match status" value="1"/>
</dbReference>
<feature type="coiled-coil region" evidence="2">
    <location>
        <begin position="240"/>
        <end position="274"/>
    </location>
</feature>
<feature type="coiled-coil region" evidence="2">
    <location>
        <begin position="314"/>
        <end position="362"/>
    </location>
</feature>
<protein>
    <recommendedName>
        <fullName evidence="4">CCHC-type domain-containing protein</fullName>
    </recommendedName>
</protein>
<name>A0A388M8Y5_CHABU</name>
<keyword evidence="6" id="KW-1185">Reference proteome</keyword>
<gene>
    <name evidence="5" type="ORF">CBR_g51664</name>
</gene>
<evidence type="ECO:0000256" key="1">
    <source>
        <dbReference type="PROSITE-ProRule" id="PRU00047"/>
    </source>
</evidence>
<dbReference type="InterPro" id="IPR036875">
    <property type="entry name" value="Znf_CCHC_sf"/>
</dbReference>
<evidence type="ECO:0000256" key="2">
    <source>
        <dbReference type="SAM" id="Coils"/>
    </source>
</evidence>
<dbReference type="PROSITE" id="PS50158">
    <property type="entry name" value="ZF_CCHC"/>
    <property type="match status" value="1"/>
</dbReference>
<reference evidence="5 6" key="1">
    <citation type="journal article" date="2018" name="Cell">
        <title>The Chara Genome: Secondary Complexity and Implications for Plant Terrestrialization.</title>
        <authorList>
            <person name="Nishiyama T."/>
            <person name="Sakayama H."/>
            <person name="Vries J.D."/>
            <person name="Buschmann H."/>
            <person name="Saint-Marcoux D."/>
            <person name="Ullrich K.K."/>
            <person name="Haas F.B."/>
            <person name="Vanderstraeten L."/>
            <person name="Becker D."/>
            <person name="Lang D."/>
            <person name="Vosolsobe S."/>
            <person name="Rombauts S."/>
            <person name="Wilhelmsson P.K.I."/>
            <person name="Janitza P."/>
            <person name="Kern R."/>
            <person name="Heyl A."/>
            <person name="Rumpler F."/>
            <person name="Villalobos L.I.A.C."/>
            <person name="Clay J.M."/>
            <person name="Skokan R."/>
            <person name="Toyoda A."/>
            <person name="Suzuki Y."/>
            <person name="Kagoshima H."/>
            <person name="Schijlen E."/>
            <person name="Tajeshwar N."/>
            <person name="Catarino B."/>
            <person name="Hetherington A.J."/>
            <person name="Saltykova A."/>
            <person name="Bonnot C."/>
            <person name="Breuninger H."/>
            <person name="Symeonidi A."/>
            <person name="Radhakrishnan G.V."/>
            <person name="Van Nieuwerburgh F."/>
            <person name="Deforce D."/>
            <person name="Chang C."/>
            <person name="Karol K.G."/>
            <person name="Hedrich R."/>
            <person name="Ulvskov P."/>
            <person name="Glockner G."/>
            <person name="Delwiche C.F."/>
            <person name="Petrasek J."/>
            <person name="Van de Peer Y."/>
            <person name="Friml J."/>
            <person name="Beilby M."/>
            <person name="Dolan L."/>
            <person name="Kohara Y."/>
            <person name="Sugano S."/>
            <person name="Fujiyama A."/>
            <person name="Delaux P.-M."/>
            <person name="Quint M."/>
            <person name="TheiBen G."/>
            <person name="Hagemann M."/>
            <person name="Harholt J."/>
            <person name="Dunand C."/>
            <person name="Zachgo S."/>
            <person name="Langdale J."/>
            <person name="Maumus F."/>
            <person name="Straeten D.V.D."/>
            <person name="Gould S.B."/>
            <person name="Rensing S.A."/>
        </authorList>
    </citation>
    <scope>NUCLEOTIDE SEQUENCE [LARGE SCALE GENOMIC DNA]</scope>
    <source>
        <strain evidence="5 6">S276</strain>
    </source>
</reference>
<organism evidence="5 6">
    <name type="scientific">Chara braunii</name>
    <name type="common">Braun's stonewort</name>
    <dbReference type="NCBI Taxonomy" id="69332"/>
    <lineage>
        <taxon>Eukaryota</taxon>
        <taxon>Viridiplantae</taxon>
        <taxon>Streptophyta</taxon>
        <taxon>Charophyceae</taxon>
        <taxon>Charales</taxon>
        <taxon>Characeae</taxon>
        <taxon>Chara</taxon>
    </lineage>
</organism>
<dbReference type="AlphaFoldDB" id="A0A388M8Y5"/>
<dbReference type="Pfam" id="PF00098">
    <property type="entry name" value="zf-CCHC"/>
    <property type="match status" value="1"/>
</dbReference>
<dbReference type="EMBL" id="BFEA01000862">
    <property type="protein sequence ID" value="GBG91006.1"/>
    <property type="molecule type" value="Genomic_DNA"/>
</dbReference>
<evidence type="ECO:0000256" key="3">
    <source>
        <dbReference type="SAM" id="MobiDB-lite"/>
    </source>
</evidence>
<keyword evidence="1" id="KW-0863">Zinc-finger</keyword>
<dbReference type="GO" id="GO:0003676">
    <property type="term" value="F:nucleic acid binding"/>
    <property type="evidence" value="ECO:0007669"/>
    <property type="project" value="InterPro"/>
</dbReference>
<feature type="compositionally biased region" description="Basic and acidic residues" evidence="3">
    <location>
        <begin position="101"/>
        <end position="136"/>
    </location>
</feature>
<comment type="caution">
    <text evidence="5">The sequence shown here is derived from an EMBL/GenBank/DDBJ whole genome shotgun (WGS) entry which is preliminary data.</text>
</comment>
<keyword evidence="2" id="KW-0175">Coiled coil</keyword>
<sequence length="483" mass="53856">MASNGIPDGNGPRPPVRECYNCGQLGHISHFCPYPRANNGQRLSNALVPAQPIATYPPAPASNVGTSAPYYPNQYYGGGVGLGKRVGTLEAIVTRINNKQQTDEARERAEREEEENKKREREEEARREQEKKNREEFQQAMRQELITKLDVVREAVDGKKSAESEEMAKLRNQIEKLCKQKEPVVEKKKKEDADELWRMKQRMDEIQKGRNGSSTSTTVNQLAKDSEEIVRLRCEQEMAKTTMEKRLAAMKEVIVALQKQCEVAEANAEVWRCEALRPGNKRGAVVVGSTPASEARVRPRTTPLQTPCPAGRVNQQLKEVVDRNKQEVELLREMRLKEVNARKESEKEVERLKEEMARLRTGQKRGTNLRKKMDAVAGASGSKTKVAAASPVILVSQREAALKAARRELRNLKKDAVVGLCEDEGVPYTILDASKEALAQARADKAVAEEESSRDLGKPDTVVEVTDGEEKLSKDGACDSAES</sequence>
<feature type="region of interest" description="Disordered" evidence="3">
    <location>
        <begin position="288"/>
        <end position="310"/>
    </location>
</feature>
<feature type="compositionally biased region" description="Basic and acidic residues" evidence="3">
    <location>
        <begin position="444"/>
        <end position="458"/>
    </location>
</feature>
<dbReference type="GO" id="GO:0008270">
    <property type="term" value="F:zinc ion binding"/>
    <property type="evidence" value="ECO:0007669"/>
    <property type="project" value="UniProtKB-KW"/>
</dbReference>
<dbReference type="Gene3D" id="4.10.60.10">
    <property type="entry name" value="Zinc finger, CCHC-type"/>
    <property type="match status" value="1"/>
</dbReference>
<evidence type="ECO:0000313" key="6">
    <source>
        <dbReference type="Proteomes" id="UP000265515"/>
    </source>
</evidence>
<feature type="region of interest" description="Disordered" evidence="3">
    <location>
        <begin position="98"/>
        <end position="136"/>
    </location>
</feature>
<evidence type="ECO:0000259" key="4">
    <source>
        <dbReference type="PROSITE" id="PS50158"/>
    </source>
</evidence>
<feature type="region of interest" description="Disordered" evidence="3">
    <location>
        <begin position="444"/>
        <end position="483"/>
    </location>
</feature>
<accession>A0A388M8Y5</accession>
<keyword evidence="1" id="KW-0479">Metal-binding</keyword>
<evidence type="ECO:0000313" key="5">
    <source>
        <dbReference type="EMBL" id="GBG91006.1"/>
    </source>
</evidence>
<dbReference type="Gramene" id="GBG91006">
    <property type="protein sequence ID" value="GBG91006"/>
    <property type="gene ID" value="CBR_g51664"/>
</dbReference>
<dbReference type="InterPro" id="IPR001878">
    <property type="entry name" value="Znf_CCHC"/>
</dbReference>
<feature type="compositionally biased region" description="Basic and acidic residues" evidence="3">
    <location>
        <begin position="468"/>
        <end position="477"/>
    </location>
</feature>